<evidence type="ECO:0000313" key="2">
    <source>
        <dbReference type="Proteomes" id="UP000828048"/>
    </source>
</evidence>
<organism evidence="1 2">
    <name type="scientific">Vaccinium darrowii</name>
    <dbReference type="NCBI Taxonomy" id="229202"/>
    <lineage>
        <taxon>Eukaryota</taxon>
        <taxon>Viridiplantae</taxon>
        <taxon>Streptophyta</taxon>
        <taxon>Embryophyta</taxon>
        <taxon>Tracheophyta</taxon>
        <taxon>Spermatophyta</taxon>
        <taxon>Magnoliopsida</taxon>
        <taxon>eudicotyledons</taxon>
        <taxon>Gunneridae</taxon>
        <taxon>Pentapetalae</taxon>
        <taxon>asterids</taxon>
        <taxon>Ericales</taxon>
        <taxon>Ericaceae</taxon>
        <taxon>Vaccinioideae</taxon>
        <taxon>Vaccinieae</taxon>
        <taxon>Vaccinium</taxon>
    </lineage>
</organism>
<comment type="caution">
    <text evidence="1">The sequence shown here is derived from an EMBL/GenBank/DDBJ whole genome shotgun (WGS) entry which is preliminary data.</text>
</comment>
<proteinExistence type="predicted"/>
<accession>A0ACB7Y3R3</accession>
<protein>
    <submittedName>
        <fullName evidence="1">Uncharacterized protein</fullName>
    </submittedName>
</protein>
<sequence>MESVNTEGGDGREQRPQLSTSLSQESGGAGGGESTSVQPSEAITSIVRAAAAPKETSSPIFMGKHRMAAAVAQLHQQIQIIQEELDELETLGQSSIVCRELVSTVESVPDALLPVTKGPAVVGWDRWFHGAHGSRGRKRWI</sequence>
<dbReference type="EMBL" id="CM037155">
    <property type="protein sequence ID" value="KAH7847848.1"/>
    <property type="molecule type" value="Genomic_DNA"/>
</dbReference>
<dbReference type="Proteomes" id="UP000828048">
    <property type="component" value="Chromosome 5"/>
</dbReference>
<reference evidence="1 2" key="1">
    <citation type="journal article" date="2021" name="Hortic Res">
        <title>High-quality reference genome and annotation aids understanding of berry development for evergreen blueberry (Vaccinium darrowii).</title>
        <authorList>
            <person name="Yu J."/>
            <person name="Hulse-Kemp A.M."/>
            <person name="Babiker E."/>
            <person name="Staton M."/>
        </authorList>
    </citation>
    <scope>NUCLEOTIDE SEQUENCE [LARGE SCALE GENOMIC DNA]</scope>
    <source>
        <strain evidence="2">cv. NJ 8807/NJ 8810</strain>
        <tissue evidence="1">Young leaf</tissue>
    </source>
</reference>
<name>A0ACB7Y3R3_9ERIC</name>
<gene>
    <name evidence="1" type="ORF">Vadar_030864</name>
</gene>
<keyword evidence="2" id="KW-1185">Reference proteome</keyword>
<evidence type="ECO:0000313" key="1">
    <source>
        <dbReference type="EMBL" id="KAH7847848.1"/>
    </source>
</evidence>